<evidence type="ECO:0000313" key="4">
    <source>
        <dbReference type="EMBL" id="GHC82696.1"/>
    </source>
</evidence>
<gene>
    <name evidence="4" type="ORF">GCM10007320_26060</name>
</gene>
<dbReference type="PANTHER" id="PTHR41517:SF1">
    <property type="entry name" value="CUPIN"/>
    <property type="match status" value="1"/>
</dbReference>
<accession>A0ABQ3G244</accession>
<dbReference type="Pfam" id="PF07883">
    <property type="entry name" value="Cupin_2"/>
    <property type="match status" value="1"/>
</dbReference>
<dbReference type="InterPro" id="IPR013096">
    <property type="entry name" value="Cupin_2"/>
</dbReference>
<evidence type="ECO:0000256" key="2">
    <source>
        <dbReference type="ARBA" id="ARBA00023002"/>
    </source>
</evidence>
<name>A0ABQ3G244_9BURK</name>
<keyword evidence="2" id="KW-0560">Oxidoreductase</keyword>
<dbReference type="RefSeq" id="WP_189687371.1">
    <property type="nucleotide sequence ID" value="NZ_BMYK01000006.1"/>
</dbReference>
<keyword evidence="5" id="KW-1185">Reference proteome</keyword>
<dbReference type="SUPFAM" id="SSF51182">
    <property type="entry name" value="RmlC-like cupins"/>
    <property type="match status" value="1"/>
</dbReference>
<dbReference type="EMBL" id="BMYK01000006">
    <property type="protein sequence ID" value="GHC82696.1"/>
    <property type="molecule type" value="Genomic_DNA"/>
</dbReference>
<dbReference type="Gene3D" id="2.60.120.10">
    <property type="entry name" value="Jelly Rolls"/>
    <property type="match status" value="2"/>
</dbReference>
<evidence type="ECO:0000313" key="5">
    <source>
        <dbReference type="Proteomes" id="UP000626210"/>
    </source>
</evidence>
<proteinExistence type="predicted"/>
<protein>
    <recommendedName>
        <fullName evidence="3">Cupin type-2 domain-containing protein</fullName>
    </recommendedName>
</protein>
<organism evidence="4 5">
    <name type="scientific">Pseudorhodoferax aquiterrae</name>
    <dbReference type="NCBI Taxonomy" id="747304"/>
    <lineage>
        <taxon>Bacteria</taxon>
        <taxon>Pseudomonadati</taxon>
        <taxon>Pseudomonadota</taxon>
        <taxon>Betaproteobacteria</taxon>
        <taxon>Burkholderiales</taxon>
        <taxon>Comamonadaceae</taxon>
    </lineage>
</organism>
<sequence>MPAAMRMAAMGPQRHAAPADAAQARARFFNSANAFNIRLPPVPAHSFAAEARRAMDPQAPTGWQPCDQSQAMGSGNPATTPLMLARYAHIAPGETLASHFVATGAIWYVIAGSGCTQEGACALLAWSAGDVFHVPGTRDLRHTAGPEGATLWVVTDEPMLAEGGLAARATDEGVVHYPAAEIARQLALVYAAEPEPDTSGRALIFSSEGLEASHNIHRTMTLSLNTLPPGESQAAHRHNSAAITLIVDGEDCHSMVGGERIGWERWTTMVTPPGAPHSHHNGAATRRALFLIVQDGQFHYRARTMGFAPV</sequence>
<dbReference type="InterPro" id="IPR014710">
    <property type="entry name" value="RmlC-like_jellyroll"/>
</dbReference>
<comment type="caution">
    <text evidence="4">The sequence shown here is derived from an EMBL/GenBank/DDBJ whole genome shotgun (WGS) entry which is preliminary data.</text>
</comment>
<reference evidence="5" key="1">
    <citation type="journal article" date="2019" name="Int. J. Syst. Evol. Microbiol.">
        <title>The Global Catalogue of Microorganisms (GCM) 10K type strain sequencing project: providing services to taxonomists for standard genome sequencing and annotation.</title>
        <authorList>
            <consortium name="The Broad Institute Genomics Platform"/>
            <consortium name="The Broad Institute Genome Sequencing Center for Infectious Disease"/>
            <person name="Wu L."/>
            <person name="Ma J."/>
        </authorList>
    </citation>
    <scope>NUCLEOTIDE SEQUENCE [LARGE SCALE GENOMIC DNA]</scope>
    <source>
        <strain evidence="5">KCTC 23314</strain>
    </source>
</reference>
<evidence type="ECO:0000256" key="1">
    <source>
        <dbReference type="ARBA" id="ARBA00022964"/>
    </source>
</evidence>
<dbReference type="InterPro" id="IPR011051">
    <property type="entry name" value="RmlC_Cupin_sf"/>
</dbReference>
<feature type="domain" description="Cupin type-2" evidence="3">
    <location>
        <begin position="226"/>
        <end position="289"/>
    </location>
</feature>
<dbReference type="Proteomes" id="UP000626210">
    <property type="component" value="Unassembled WGS sequence"/>
</dbReference>
<keyword evidence="1" id="KW-0223">Dioxygenase</keyword>
<evidence type="ECO:0000259" key="3">
    <source>
        <dbReference type="Pfam" id="PF07883"/>
    </source>
</evidence>
<dbReference type="InterPro" id="IPR047183">
    <property type="entry name" value="GDO-like"/>
</dbReference>
<dbReference type="PANTHER" id="PTHR41517">
    <property type="entry name" value="1,2-DIOXYGENASE PROTEIN-RELATED"/>
    <property type="match status" value="1"/>
</dbReference>